<organism evidence="2 3">
    <name type="scientific">Sphaerotilus mobilis</name>
    <dbReference type="NCBI Taxonomy" id="47994"/>
    <lineage>
        <taxon>Bacteria</taxon>
        <taxon>Pseudomonadati</taxon>
        <taxon>Pseudomonadota</taxon>
        <taxon>Betaproteobacteria</taxon>
        <taxon>Burkholderiales</taxon>
        <taxon>Sphaerotilaceae</taxon>
        <taxon>Sphaerotilus</taxon>
    </lineage>
</organism>
<protein>
    <submittedName>
        <fullName evidence="2">Alpha-beta hydrolase superfamily lysophospholipase</fullName>
    </submittedName>
</protein>
<reference evidence="2 3" key="1">
    <citation type="submission" date="2019-02" db="EMBL/GenBank/DDBJ databases">
        <title>Genomic Encyclopedia of Type Strains, Phase IV (KMG-IV): sequencing the most valuable type-strain genomes for metagenomic binning, comparative biology and taxonomic classification.</title>
        <authorList>
            <person name="Goeker M."/>
        </authorList>
    </citation>
    <scope>NUCLEOTIDE SEQUENCE [LARGE SCALE GENOMIC DNA]</scope>
    <source>
        <strain evidence="2 3">DSM 10617</strain>
    </source>
</reference>
<evidence type="ECO:0000313" key="2">
    <source>
        <dbReference type="EMBL" id="RZS52283.1"/>
    </source>
</evidence>
<accession>A0A4Q7LEB1</accession>
<evidence type="ECO:0000259" key="1">
    <source>
        <dbReference type="Pfam" id="PF12697"/>
    </source>
</evidence>
<dbReference type="SUPFAM" id="SSF53474">
    <property type="entry name" value="alpha/beta-Hydrolases"/>
    <property type="match status" value="1"/>
</dbReference>
<dbReference type="Pfam" id="PF12697">
    <property type="entry name" value="Abhydrolase_6"/>
    <property type="match status" value="1"/>
</dbReference>
<dbReference type="Proteomes" id="UP000293433">
    <property type="component" value="Unassembled WGS sequence"/>
</dbReference>
<gene>
    <name evidence="2" type="ORF">EV685_3475</name>
</gene>
<comment type="caution">
    <text evidence="2">The sequence shown here is derived from an EMBL/GenBank/DDBJ whole genome shotgun (WGS) entry which is preliminary data.</text>
</comment>
<dbReference type="Gene3D" id="3.40.50.1820">
    <property type="entry name" value="alpha/beta hydrolase"/>
    <property type="match status" value="1"/>
</dbReference>
<dbReference type="OrthoDB" id="5290302at2"/>
<dbReference type="GO" id="GO:0016787">
    <property type="term" value="F:hydrolase activity"/>
    <property type="evidence" value="ECO:0007669"/>
    <property type="project" value="UniProtKB-KW"/>
</dbReference>
<dbReference type="InterPro" id="IPR000073">
    <property type="entry name" value="AB_hydrolase_1"/>
</dbReference>
<keyword evidence="3" id="KW-1185">Reference proteome</keyword>
<dbReference type="EMBL" id="SGWV01000011">
    <property type="protein sequence ID" value="RZS52283.1"/>
    <property type="molecule type" value="Genomic_DNA"/>
</dbReference>
<dbReference type="RefSeq" id="WP_130483270.1">
    <property type="nucleotide sequence ID" value="NZ_SGWV01000011.1"/>
</dbReference>
<name>A0A4Q7LEB1_9BURK</name>
<dbReference type="AlphaFoldDB" id="A0A4Q7LEB1"/>
<dbReference type="InterPro" id="IPR029058">
    <property type="entry name" value="AB_hydrolase_fold"/>
</dbReference>
<dbReference type="InterPro" id="IPR050266">
    <property type="entry name" value="AB_hydrolase_sf"/>
</dbReference>
<sequence>MSAVPVWLLLRGLSRSAAHWGELPMTWQAALRRAVHPQARVVCLDLPGNGRRWRERSPVRVEALADDLRQQWQALRPTLHDDAGQPLADVALHLLALSMGGMVALAWARRWPDELSRIVLVNSSLGGLAPLHWRMRPSAWPTLIRLLALPASDRACEEALFTLTSQRPALRTSAVNAWITLRRAEPVSRANVLRQLIAAARFRLGETADLSASRVPLQVICSAADALVDPRSSRRLADAAGAPLLRHPDAGHDLALDDPAWLIEALLASIRPSGPPHDARPAWPAPPA</sequence>
<feature type="domain" description="AB hydrolase-1" evidence="1">
    <location>
        <begin position="8"/>
        <end position="265"/>
    </location>
</feature>
<keyword evidence="2" id="KW-0378">Hydrolase</keyword>
<evidence type="ECO:0000313" key="3">
    <source>
        <dbReference type="Proteomes" id="UP000293433"/>
    </source>
</evidence>
<dbReference type="PANTHER" id="PTHR43798">
    <property type="entry name" value="MONOACYLGLYCEROL LIPASE"/>
    <property type="match status" value="1"/>
</dbReference>
<proteinExistence type="predicted"/>